<dbReference type="AlphaFoldDB" id="A0A0D0DDQ9"/>
<proteinExistence type="predicted"/>
<organism evidence="1 2">
    <name type="scientific">Paxillus rubicundulus Ve08.2h10</name>
    <dbReference type="NCBI Taxonomy" id="930991"/>
    <lineage>
        <taxon>Eukaryota</taxon>
        <taxon>Fungi</taxon>
        <taxon>Dikarya</taxon>
        <taxon>Basidiomycota</taxon>
        <taxon>Agaricomycotina</taxon>
        <taxon>Agaricomycetes</taxon>
        <taxon>Agaricomycetidae</taxon>
        <taxon>Boletales</taxon>
        <taxon>Paxilineae</taxon>
        <taxon>Paxillaceae</taxon>
        <taxon>Paxillus</taxon>
    </lineage>
</organism>
<gene>
    <name evidence="1" type="ORF">PAXRUDRAFT_172432</name>
</gene>
<evidence type="ECO:0000313" key="1">
    <source>
        <dbReference type="EMBL" id="KIK75565.1"/>
    </source>
</evidence>
<reference evidence="1 2" key="1">
    <citation type="submission" date="2014-04" db="EMBL/GenBank/DDBJ databases">
        <authorList>
            <consortium name="DOE Joint Genome Institute"/>
            <person name="Kuo A."/>
            <person name="Kohler A."/>
            <person name="Jargeat P."/>
            <person name="Nagy L.G."/>
            <person name="Floudas D."/>
            <person name="Copeland A."/>
            <person name="Barry K.W."/>
            <person name="Cichocki N."/>
            <person name="Veneault-Fourrey C."/>
            <person name="LaButti K."/>
            <person name="Lindquist E.A."/>
            <person name="Lipzen A."/>
            <person name="Lundell T."/>
            <person name="Morin E."/>
            <person name="Murat C."/>
            <person name="Sun H."/>
            <person name="Tunlid A."/>
            <person name="Henrissat B."/>
            <person name="Grigoriev I.V."/>
            <person name="Hibbett D.S."/>
            <person name="Martin F."/>
            <person name="Nordberg H.P."/>
            <person name="Cantor M.N."/>
            <person name="Hua S.X."/>
        </authorList>
    </citation>
    <scope>NUCLEOTIDE SEQUENCE [LARGE SCALE GENOMIC DNA]</scope>
    <source>
        <strain evidence="1 2">Ve08.2h10</strain>
    </source>
</reference>
<dbReference type="OrthoDB" id="2681093at2759"/>
<reference evidence="2" key="2">
    <citation type="submission" date="2015-01" db="EMBL/GenBank/DDBJ databases">
        <title>Evolutionary Origins and Diversification of the Mycorrhizal Mutualists.</title>
        <authorList>
            <consortium name="DOE Joint Genome Institute"/>
            <consortium name="Mycorrhizal Genomics Consortium"/>
            <person name="Kohler A."/>
            <person name="Kuo A."/>
            <person name="Nagy L.G."/>
            <person name="Floudas D."/>
            <person name="Copeland A."/>
            <person name="Barry K.W."/>
            <person name="Cichocki N."/>
            <person name="Veneault-Fourrey C."/>
            <person name="LaButti K."/>
            <person name="Lindquist E.A."/>
            <person name="Lipzen A."/>
            <person name="Lundell T."/>
            <person name="Morin E."/>
            <person name="Murat C."/>
            <person name="Riley R."/>
            <person name="Ohm R."/>
            <person name="Sun H."/>
            <person name="Tunlid A."/>
            <person name="Henrissat B."/>
            <person name="Grigoriev I.V."/>
            <person name="Hibbett D.S."/>
            <person name="Martin F."/>
        </authorList>
    </citation>
    <scope>NUCLEOTIDE SEQUENCE [LARGE SCALE GENOMIC DNA]</scope>
    <source>
        <strain evidence="2">Ve08.2h10</strain>
    </source>
</reference>
<dbReference type="Proteomes" id="UP000054538">
    <property type="component" value="Unassembled WGS sequence"/>
</dbReference>
<sequence length="66" mass="7492">MVYNAEVVGMMLAAHFLLTYDKIELPIAIYVDTQAAIESSDAFSTKPGHYLIDHFYSMINELHIDL</sequence>
<dbReference type="EMBL" id="KN828015">
    <property type="protein sequence ID" value="KIK75565.1"/>
    <property type="molecule type" value="Genomic_DNA"/>
</dbReference>
<evidence type="ECO:0000313" key="2">
    <source>
        <dbReference type="Proteomes" id="UP000054538"/>
    </source>
</evidence>
<accession>A0A0D0DDQ9</accession>
<dbReference type="InParanoid" id="A0A0D0DDQ9"/>
<protein>
    <submittedName>
        <fullName evidence="1">Unplaced genomic scaffold scaffold_3193, whole genome shotgun sequence</fullName>
    </submittedName>
</protein>
<dbReference type="HOGENOM" id="CLU_2831907_0_0_1"/>
<name>A0A0D0DDQ9_9AGAM</name>
<keyword evidence="2" id="KW-1185">Reference proteome</keyword>